<organism evidence="2 3">
    <name type="scientific">Bosea eneae</name>
    <dbReference type="NCBI Taxonomy" id="151454"/>
    <lineage>
        <taxon>Bacteria</taxon>
        <taxon>Pseudomonadati</taxon>
        <taxon>Pseudomonadota</taxon>
        <taxon>Alphaproteobacteria</taxon>
        <taxon>Hyphomicrobiales</taxon>
        <taxon>Boseaceae</taxon>
        <taxon>Bosea</taxon>
    </lineage>
</organism>
<evidence type="ECO:0000256" key="1">
    <source>
        <dbReference type="SAM" id="Phobius"/>
    </source>
</evidence>
<dbReference type="Proteomes" id="UP001596053">
    <property type="component" value="Unassembled WGS sequence"/>
</dbReference>
<evidence type="ECO:0000313" key="2">
    <source>
        <dbReference type="EMBL" id="MFC5421455.1"/>
    </source>
</evidence>
<accession>A0ABW0IWT9</accession>
<dbReference type="Pfam" id="PF14022">
    <property type="entry name" value="DUF4238"/>
    <property type="match status" value="1"/>
</dbReference>
<keyword evidence="1" id="KW-0472">Membrane</keyword>
<gene>
    <name evidence="2" type="ORF">ACFPOB_18000</name>
</gene>
<evidence type="ECO:0000313" key="3">
    <source>
        <dbReference type="Proteomes" id="UP001596053"/>
    </source>
</evidence>
<sequence length="819" mass="93545">MSKTRNNHYVPQWYQEGFFEPGRLSLAFVDMTPDRRILPDGRVITQNGAWNDTPTSKAFVQKDLYSTFFGTSVNDEIERRLFGDIDGRGSQAVRAFSGSDVTEWHKHFQTFFEYLDIQKIRTPKGLDWLKAQYPKLSQNELMYEMQGIRMMHCTIWVGGVREIVSAENSDVKFIFSDHPVTIYNHAISPTHAMGAYPLDPSIALRASQTIFPLNRNLCLILSNLEYARDPSTGPLEKRTFARNYRQSMTRIDAFIRTRKLTAEEVTQFNFVLKSRARRYIGGGRKEWLYPEKAISQPWADLRKTFLPPKDELFHFGGEMFAKYESGHVHYQDEFGRTEKPRDFLIKAAPKQQLRPGDVCGCGSGNFFKACCQAKPQALRPSWNERSIRERNIMLQNGIVRILGLGGDKDWVQIRRELTDEKIKKIYLLYEALWPLETDLLALLPKPDGLPRAIYTGSIHPSSIVDFALAAPLYFGELIVAHPFIHSGVIAKKYRPTENPRRYRQDFLKSVMFFMTIMPLVQLGLVSLIPDPCDFDFHLREQMLSMAEARATLMRLDPDREPRLKKHMEADALRSMMLMPPDALRRQLRKLNPGMSDEEIEATMQFAERKRELDPLAVLQDGSLEGKEGGQMSMFKLAPNFEMTMYLAQATGACIVTDSPFRWSEVKRAIRRWVITETPGLAKFSKEMKAAKFAFPQNVTDVVDHALRTTCGGYPDLFRDLFGYLSHLEERGAKPNREAQLAGRFPKIHAGSQAAIKKSGVVTKEGRISCFLPPGGIQDNTINRLLLMSSSERHLSSVPIAFFIEDCGVGEPSILARRRP</sequence>
<keyword evidence="1" id="KW-0812">Transmembrane</keyword>
<protein>
    <submittedName>
        <fullName evidence="2">DUF4238 domain-containing protein</fullName>
    </submittedName>
</protein>
<dbReference type="InterPro" id="IPR025332">
    <property type="entry name" value="DUF4238"/>
</dbReference>
<feature type="transmembrane region" description="Helical" evidence="1">
    <location>
        <begin position="510"/>
        <end position="529"/>
    </location>
</feature>
<keyword evidence="1" id="KW-1133">Transmembrane helix</keyword>
<proteinExistence type="predicted"/>
<feature type="transmembrane region" description="Helical" evidence="1">
    <location>
        <begin position="466"/>
        <end position="489"/>
    </location>
</feature>
<reference evidence="3" key="1">
    <citation type="journal article" date="2019" name="Int. J. Syst. Evol. Microbiol.">
        <title>The Global Catalogue of Microorganisms (GCM) 10K type strain sequencing project: providing services to taxonomists for standard genome sequencing and annotation.</title>
        <authorList>
            <consortium name="The Broad Institute Genomics Platform"/>
            <consortium name="The Broad Institute Genome Sequencing Center for Infectious Disease"/>
            <person name="Wu L."/>
            <person name="Ma J."/>
        </authorList>
    </citation>
    <scope>NUCLEOTIDE SEQUENCE [LARGE SCALE GENOMIC DNA]</scope>
    <source>
        <strain evidence="3">NCAIM B.01391</strain>
    </source>
</reference>
<comment type="caution">
    <text evidence="2">The sequence shown here is derived from an EMBL/GenBank/DDBJ whole genome shotgun (WGS) entry which is preliminary data.</text>
</comment>
<dbReference type="EMBL" id="JBHSLW010000029">
    <property type="protein sequence ID" value="MFC5421455.1"/>
    <property type="molecule type" value="Genomic_DNA"/>
</dbReference>
<name>A0ABW0IWT9_9HYPH</name>
<keyword evidence="3" id="KW-1185">Reference proteome</keyword>